<evidence type="ECO:0000256" key="3">
    <source>
        <dbReference type="ARBA" id="ARBA00022980"/>
    </source>
</evidence>
<dbReference type="Pfam" id="PF01386">
    <property type="entry name" value="Ribosomal_L25p"/>
    <property type="match status" value="1"/>
</dbReference>
<dbReference type="SUPFAM" id="SSF50715">
    <property type="entry name" value="Ribosomal protein L25-like"/>
    <property type="match status" value="1"/>
</dbReference>
<evidence type="ECO:0000256" key="6">
    <source>
        <dbReference type="SAM" id="MobiDB-lite"/>
    </source>
</evidence>
<dbReference type="NCBIfam" id="TIGR00731">
    <property type="entry name" value="bL25_bact_ctc"/>
    <property type="match status" value="1"/>
</dbReference>
<dbReference type="OrthoDB" id="9806411at2"/>
<dbReference type="InterPro" id="IPR011035">
    <property type="entry name" value="Ribosomal_bL25/Gln-tRNA_synth"/>
</dbReference>
<reference evidence="9 10" key="1">
    <citation type="submission" date="2016-10" db="EMBL/GenBank/DDBJ databases">
        <authorList>
            <person name="de Groot N.N."/>
        </authorList>
    </citation>
    <scope>NUCLEOTIDE SEQUENCE [LARGE SCALE GENOMIC DNA]</scope>
    <source>
        <strain evidence="9 10">DSM 19219</strain>
    </source>
</reference>
<protein>
    <recommendedName>
        <fullName evidence="5">Large ribosomal subunit protein bL25</fullName>
    </recommendedName>
    <alternativeName>
        <fullName evidence="5">General stress protein CTC</fullName>
    </alternativeName>
</protein>
<dbReference type="STRING" id="574349.SAMN05443545_101230"/>
<dbReference type="EMBL" id="FNNI01000001">
    <property type="protein sequence ID" value="SDW14538.1"/>
    <property type="molecule type" value="Genomic_DNA"/>
</dbReference>
<gene>
    <name evidence="5" type="primary">rplY</name>
    <name evidence="5" type="synonym">ctc</name>
    <name evidence="9" type="ORF">SAMN05443545_101230</name>
</gene>
<keyword evidence="1 5" id="KW-0699">rRNA-binding</keyword>
<proteinExistence type="inferred from homology"/>
<feature type="domain" description="Large ribosomal subunit protein bL25 beta" evidence="8">
    <location>
        <begin position="103"/>
        <end position="192"/>
    </location>
</feature>
<dbReference type="PANTHER" id="PTHR33284:SF1">
    <property type="entry name" value="RIBOSOMAL PROTEIN L25_GLN-TRNA SYNTHETASE, ANTI-CODON-BINDING DOMAIN-CONTAINING PROTEIN"/>
    <property type="match status" value="1"/>
</dbReference>
<evidence type="ECO:0000256" key="2">
    <source>
        <dbReference type="ARBA" id="ARBA00022884"/>
    </source>
</evidence>
<comment type="function">
    <text evidence="5">This is one of the proteins that binds to the 5S RNA in the ribosome where it forms part of the central protuberance.</text>
</comment>
<comment type="subunit">
    <text evidence="5">Part of the 50S ribosomal subunit; part of the 5S rRNA/L5/L18/L25 subcomplex. Contacts the 5S rRNA. Binds to the 5S rRNA independently of L5 and L18.</text>
</comment>
<dbReference type="PANTHER" id="PTHR33284">
    <property type="entry name" value="RIBOSOMAL PROTEIN L25/GLN-TRNA SYNTHETASE, ANTI-CODON-BINDING DOMAIN-CONTAINING PROTEIN"/>
    <property type="match status" value="1"/>
</dbReference>
<dbReference type="GO" id="GO:0008097">
    <property type="term" value="F:5S rRNA binding"/>
    <property type="evidence" value="ECO:0007669"/>
    <property type="project" value="InterPro"/>
</dbReference>
<dbReference type="NCBIfam" id="NF004612">
    <property type="entry name" value="PRK05943.1"/>
    <property type="match status" value="1"/>
</dbReference>
<dbReference type="InterPro" id="IPR001021">
    <property type="entry name" value="Ribosomal_bL25_long"/>
</dbReference>
<dbReference type="InterPro" id="IPR037121">
    <property type="entry name" value="Ribosomal_bL25_C"/>
</dbReference>
<name>A0A1H2R5Q1_9GAMM</name>
<feature type="compositionally biased region" description="Acidic residues" evidence="6">
    <location>
        <begin position="213"/>
        <end position="231"/>
    </location>
</feature>
<dbReference type="Gene3D" id="2.40.240.10">
    <property type="entry name" value="Ribosomal Protein L25, Chain P"/>
    <property type="match status" value="1"/>
</dbReference>
<evidence type="ECO:0000256" key="5">
    <source>
        <dbReference type="HAMAP-Rule" id="MF_01334"/>
    </source>
</evidence>
<dbReference type="InterPro" id="IPR020056">
    <property type="entry name" value="Rbsml_bL25/Gln-tRNA_synth_N"/>
</dbReference>
<dbReference type="GO" id="GO:0003735">
    <property type="term" value="F:structural constituent of ribosome"/>
    <property type="evidence" value="ECO:0007669"/>
    <property type="project" value="InterPro"/>
</dbReference>
<dbReference type="Pfam" id="PF14693">
    <property type="entry name" value="Ribosomal_TL5_C"/>
    <property type="match status" value="1"/>
</dbReference>
<accession>A0A1H2R5Q1</accession>
<sequence>MSDYTLTGNVRHDLGKGASRRLRRANLQVPAIIYGGTKAPQAIAIDKTIFYKSIDEEAFFSSLITLDIDGQKEQVVVRDLQRHPHKPLVTHADFLRVDAAQELTMNVPLHVIGEEDCRGIKEQDGVLHILATDIEVSCLPKHLPEYLEVDISDLELGDTLHISDLKLPEGVTSVALSHGEDHDAGVVSITHPTRGTTEGDEEEEQAAEAGESASEEPESDSSEGDEENKGE</sequence>
<evidence type="ECO:0000313" key="10">
    <source>
        <dbReference type="Proteomes" id="UP000198500"/>
    </source>
</evidence>
<dbReference type="InterPro" id="IPR020930">
    <property type="entry name" value="Ribosomal_uL5_bac-type"/>
</dbReference>
<feature type="region of interest" description="Disordered" evidence="6">
    <location>
        <begin position="178"/>
        <end position="231"/>
    </location>
</feature>
<dbReference type="RefSeq" id="WP_092567654.1">
    <property type="nucleotide sequence ID" value="NZ_BMXH01000001.1"/>
</dbReference>
<dbReference type="CDD" id="cd00495">
    <property type="entry name" value="Ribosomal_L25_TL5_CTC"/>
    <property type="match status" value="1"/>
</dbReference>
<keyword evidence="3 5" id="KW-0689">Ribosomal protein</keyword>
<dbReference type="GO" id="GO:0022625">
    <property type="term" value="C:cytosolic large ribosomal subunit"/>
    <property type="evidence" value="ECO:0007669"/>
    <property type="project" value="TreeGrafter"/>
</dbReference>
<dbReference type="Proteomes" id="UP000198500">
    <property type="component" value="Unassembled WGS sequence"/>
</dbReference>
<keyword evidence="4 5" id="KW-0687">Ribonucleoprotein</keyword>
<dbReference type="Gene3D" id="2.170.120.20">
    <property type="entry name" value="Ribosomal protein L25, beta domain"/>
    <property type="match status" value="1"/>
</dbReference>
<evidence type="ECO:0000313" key="9">
    <source>
        <dbReference type="EMBL" id="SDW14538.1"/>
    </source>
</evidence>
<dbReference type="NCBIfam" id="NF004130">
    <property type="entry name" value="PRK05618.1-5"/>
    <property type="match status" value="1"/>
</dbReference>
<evidence type="ECO:0000256" key="1">
    <source>
        <dbReference type="ARBA" id="ARBA00022730"/>
    </source>
</evidence>
<evidence type="ECO:0000259" key="7">
    <source>
        <dbReference type="Pfam" id="PF01386"/>
    </source>
</evidence>
<keyword evidence="10" id="KW-1185">Reference proteome</keyword>
<comment type="similarity">
    <text evidence="5">Belongs to the bacterial ribosomal protein bL25 family. CTC subfamily.</text>
</comment>
<feature type="domain" description="Large ribosomal subunit protein bL25 L25" evidence="7">
    <location>
        <begin position="6"/>
        <end position="94"/>
    </location>
</feature>
<organism evidence="9 10">
    <name type="scientific">Aidingimonas halophila</name>
    <dbReference type="NCBI Taxonomy" id="574349"/>
    <lineage>
        <taxon>Bacteria</taxon>
        <taxon>Pseudomonadati</taxon>
        <taxon>Pseudomonadota</taxon>
        <taxon>Gammaproteobacteria</taxon>
        <taxon>Oceanospirillales</taxon>
        <taxon>Halomonadaceae</taxon>
        <taxon>Aidingimonas</taxon>
    </lineage>
</organism>
<evidence type="ECO:0000259" key="8">
    <source>
        <dbReference type="Pfam" id="PF14693"/>
    </source>
</evidence>
<dbReference type="AlphaFoldDB" id="A0A1H2R5Q1"/>
<keyword evidence="2 5" id="KW-0694">RNA-binding</keyword>
<evidence type="ECO:0000256" key="4">
    <source>
        <dbReference type="ARBA" id="ARBA00023274"/>
    </source>
</evidence>
<dbReference type="HAMAP" id="MF_01334">
    <property type="entry name" value="Ribosomal_bL25_CTC"/>
    <property type="match status" value="1"/>
</dbReference>
<dbReference type="InterPro" id="IPR020057">
    <property type="entry name" value="Ribosomal_bL25_b-dom"/>
</dbReference>
<dbReference type="GO" id="GO:0006412">
    <property type="term" value="P:translation"/>
    <property type="evidence" value="ECO:0007669"/>
    <property type="project" value="UniProtKB-UniRule"/>
</dbReference>
<dbReference type="InterPro" id="IPR029751">
    <property type="entry name" value="Ribosomal_L25_dom"/>
</dbReference>
<dbReference type="NCBIfam" id="NF004128">
    <property type="entry name" value="PRK05618.1-2"/>
    <property type="match status" value="1"/>
</dbReference>